<sequence length="33" mass="3858">LHFPISAPPIEIDYLDNDPLEFAVRTEARKWGF</sequence>
<accession>Q9T2V0</accession>
<organism>
    <name type="scientific">Crithidia fasciculata</name>
    <dbReference type="NCBI Taxonomy" id="5656"/>
    <lineage>
        <taxon>Eukaryota</taxon>
        <taxon>Discoba</taxon>
        <taxon>Euglenozoa</taxon>
        <taxon>Kinetoplastea</taxon>
        <taxon>Metakinetoplastina</taxon>
        <taxon>Trypanosomatida</taxon>
        <taxon>Trypanosomatidae</taxon>
        <taxon>Leishmaniinae</taxon>
        <taxon>Crithidia</taxon>
    </lineage>
</organism>
<proteinExistence type="evidence at protein level"/>
<geneLocation type="mitochondrion"/>
<protein>
    <submittedName>
        <fullName>Cytochrome C oxidase subunit 10</fullName>
    </submittedName>
</protein>
<keyword id="KW-0903">Direct protein sequencing</keyword>
<dbReference type="AlphaFoldDB" id="Q9T2V0"/>
<reference key="1">
    <citation type="journal article" date="1996" name="Mol. Biochem. Parasitol.">
        <title>Purification and characterization of cytochrome c oxidase from the insect trypanosomatid Crithidia fasciculata.</title>
        <authorList>
            <person name="Speijer D."/>
            <person name="Muijsers A.O."/>
            <person name="Dekker H."/>
            <person name="de Haan A."/>
            <person name="Breek C.K."/>
            <person name="Albracht S.P."/>
            <person name="Benne R."/>
        </authorList>
    </citation>
    <scope>PROTEIN SEQUENCE</scope>
</reference>
<name>Q9T2V0_CRIFA</name>